<feature type="compositionally biased region" description="Basic and acidic residues" evidence="1">
    <location>
        <begin position="153"/>
        <end position="168"/>
    </location>
</feature>
<reference evidence="3 4" key="1">
    <citation type="submission" date="2015-04" db="EMBL/GenBank/DDBJ databases">
        <authorList>
            <person name="Syromyatnikov M.Y."/>
            <person name="Popov V.N."/>
        </authorList>
    </citation>
    <scope>NUCLEOTIDE SEQUENCE [LARGE SCALE GENOMIC DNA]</scope>
</reference>
<name>A0A1J1I1L6_9DIPT</name>
<protein>
    <submittedName>
        <fullName evidence="3">CLUMA_CG007746, isoform A</fullName>
    </submittedName>
</protein>
<dbReference type="AlphaFoldDB" id="A0A1J1I1L6"/>
<dbReference type="Proteomes" id="UP000183832">
    <property type="component" value="Unassembled WGS sequence"/>
</dbReference>
<evidence type="ECO:0000313" key="3">
    <source>
        <dbReference type="EMBL" id="CRK94231.1"/>
    </source>
</evidence>
<evidence type="ECO:0000313" key="4">
    <source>
        <dbReference type="Proteomes" id="UP000183832"/>
    </source>
</evidence>
<dbReference type="OrthoDB" id="6364308at2759"/>
<accession>A0A1J1I1L6</accession>
<keyword evidence="4" id="KW-1185">Reference proteome</keyword>
<proteinExistence type="predicted"/>
<keyword evidence="2" id="KW-0732">Signal</keyword>
<dbReference type="STRING" id="568069.A0A1J1I1L6"/>
<evidence type="ECO:0000256" key="2">
    <source>
        <dbReference type="SAM" id="SignalP"/>
    </source>
</evidence>
<dbReference type="EMBL" id="CVRI01000038">
    <property type="protein sequence ID" value="CRK94231.1"/>
    <property type="molecule type" value="Genomic_DNA"/>
</dbReference>
<feature type="signal peptide" evidence="2">
    <location>
        <begin position="1"/>
        <end position="22"/>
    </location>
</feature>
<feature type="region of interest" description="Disordered" evidence="1">
    <location>
        <begin position="146"/>
        <end position="168"/>
    </location>
</feature>
<gene>
    <name evidence="3" type="primary">putative Short neuropeptide F</name>
    <name evidence="3" type="ORF">CLUMA_CG007746</name>
</gene>
<organism evidence="3 4">
    <name type="scientific">Clunio marinus</name>
    <dbReference type="NCBI Taxonomy" id="568069"/>
    <lineage>
        <taxon>Eukaryota</taxon>
        <taxon>Metazoa</taxon>
        <taxon>Ecdysozoa</taxon>
        <taxon>Arthropoda</taxon>
        <taxon>Hexapoda</taxon>
        <taxon>Insecta</taxon>
        <taxon>Pterygota</taxon>
        <taxon>Neoptera</taxon>
        <taxon>Endopterygota</taxon>
        <taxon>Diptera</taxon>
        <taxon>Nematocera</taxon>
        <taxon>Chironomoidea</taxon>
        <taxon>Chironomidae</taxon>
        <taxon>Clunio</taxon>
    </lineage>
</organism>
<feature type="chain" id="PRO_5009619099" evidence="2">
    <location>
        <begin position="23"/>
        <end position="168"/>
    </location>
</feature>
<evidence type="ECO:0000256" key="1">
    <source>
        <dbReference type="SAM" id="MobiDB-lite"/>
    </source>
</evidence>
<sequence>MNQLNLVALSLILMISSHDALAAPTTGDNSIKDLYDYLLQREYAEPLSLDHQMERKAVRSPSLRLRFGRRSDPDVPLIKRENEIDNEVDQKPIRSPSMRLRFGRRNDPAMSLFNEEAMLYGNEPLTRKAQRTPSVRLRFGKRDSSLYDNEMNSFHRDDSAQLNHAEEK</sequence>